<accession>A0A1I7VH67</accession>
<dbReference type="GO" id="GO:0003677">
    <property type="term" value="F:DNA binding"/>
    <property type="evidence" value="ECO:0007669"/>
    <property type="project" value="InterPro"/>
</dbReference>
<reference evidence="7" key="2">
    <citation type="submission" date="2016-11" db="UniProtKB">
        <authorList>
            <consortium name="WormBaseParasite"/>
        </authorList>
    </citation>
    <scope>IDENTIFICATION</scope>
</reference>
<name>A0A1I7VH67_LOALO</name>
<dbReference type="GO" id="GO:0008270">
    <property type="term" value="F:zinc ion binding"/>
    <property type="evidence" value="ECO:0007669"/>
    <property type="project" value="UniProtKB-KW"/>
</dbReference>
<dbReference type="WBParaSite" id="EN70_2538">
    <property type="protein sequence ID" value="EN70_2538"/>
    <property type="gene ID" value="EN70_2538"/>
</dbReference>
<dbReference type="InterPro" id="IPR003656">
    <property type="entry name" value="Znf_BED"/>
</dbReference>
<keyword evidence="1" id="KW-0479">Metal-binding</keyword>
<feature type="coiled-coil region" evidence="4">
    <location>
        <begin position="460"/>
        <end position="487"/>
    </location>
</feature>
<keyword evidence="4" id="KW-0175">Coiled coil</keyword>
<evidence type="ECO:0000256" key="3">
    <source>
        <dbReference type="ARBA" id="ARBA00022833"/>
    </source>
</evidence>
<sequence>MSVGDIGVYDQQPQVSQDTFVVVGEPDVIRSQEITRSGVTNDVTYETGKDCHRETGNDSVAVEATAVLEIGKRRPVYLANTAAEQYGQEAGCSVAKITRNDSCLESPERLLPQGDSVYQDTGSEIVGTDDDGEHQTLRDISRCAPREISYDTPGCDVQPQHCNMQQQHCIVQSQHCGVQSQHCDVQSQHCNVQVSLPNRRISFRNTSLNFNMLANRQAHPRGKNNVKNEIDSDENASHLLISLSNALNPGEAEYIDRYRPKGRPRGPKHPVWNFFKFYKSGGLTLGYMCLMCGNGFTGPPNTTNATKHLRCKHKNEYLLYFDLLEGAKQGTFFGDVHQSIRELVSKRGVKAEACTSEGNTGEGSILNYEVMNEGGHRSHDWTDDAAGSSQDAELHSFLCSALISNTSKNSLVRYDVNSAAENSEVSSSGEVVFTGSSTGDTEAGSSAVSSDSTGQFAGQVESFLRDYRRLEAECRRLRAELAAKDEYIKTLRLNLMEERNKRKSALILVQRALIDE</sequence>
<protein>
    <submittedName>
        <fullName evidence="7">BED-type domain-containing protein</fullName>
    </submittedName>
</protein>
<keyword evidence="3" id="KW-0862">Zinc</keyword>
<evidence type="ECO:0000256" key="1">
    <source>
        <dbReference type="ARBA" id="ARBA00022723"/>
    </source>
</evidence>
<evidence type="ECO:0000313" key="6">
    <source>
        <dbReference type="Proteomes" id="UP000095285"/>
    </source>
</evidence>
<evidence type="ECO:0000259" key="5">
    <source>
        <dbReference type="Pfam" id="PF02892"/>
    </source>
</evidence>
<organism evidence="6 7">
    <name type="scientific">Loa loa</name>
    <name type="common">Eye worm</name>
    <name type="synonym">Filaria loa</name>
    <dbReference type="NCBI Taxonomy" id="7209"/>
    <lineage>
        <taxon>Eukaryota</taxon>
        <taxon>Metazoa</taxon>
        <taxon>Ecdysozoa</taxon>
        <taxon>Nematoda</taxon>
        <taxon>Chromadorea</taxon>
        <taxon>Rhabditida</taxon>
        <taxon>Spirurina</taxon>
        <taxon>Spiruromorpha</taxon>
        <taxon>Filarioidea</taxon>
        <taxon>Onchocercidae</taxon>
        <taxon>Loa</taxon>
    </lineage>
</organism>
<evidence type="ECO:0000256" key="2">
    <source>
        <dbReference type="ARBA" id="ARBA00022771"/>
    </source>
</evidence>
<dbReference type="InterPro" id="IPR036236">
    <property type="entry name" value="Znf_C2H2_sf"/>
</dbReference>
<dbReference type="Proteomes" id="UP000095285">
    <property type="component" value="Unassembled WGS sequence"/>
</dbReference>
<evidence type="ECO:0000313" key="7">
    <source>
        <dbReference type="WBParaSite" id="EN70_2538"/>
    </source>
</evidence>
<feature type="domain" description="BED-type" evidence="5">
    <location>
        <begin position="270"/>
        <end position="314"/>
    </location>
</feature>
<reference evidence="6" key="1">
    <citation type="submission" date="2012-04" db="EMBL/GenBank/DDBJ databases">
        <title>The Genome Sequence of Loa loa.</title>
        <authorList>
            <consortium name="The Broad Institute Genome Sequencing Platform"/>
            <consortium name="Broad Institute Genome Sequencing Center for Infectious Disease"/>
            <person name="Nutman T.B."/>
            <person name="Fink D.L."/>
            <person name="Russ C."/>
            <person name="Young S."/>
            <person name="Zeng Q."/>
            <person name="Gargeya S."/>
            <person name="Alvarado L."/>
            <person name="Berlin A."/>
            <person name="Chapman S.B."/>
            <person name="Chen Z."/>
            <person name="Freedman E."/>
            <person name="Gellesch M."/>
            <person name="Goldberg J."/>
            <person name="Griggs A."/>
            <person name="Gujja S."/>
            <person name="Heilman E.R."/>
            <person name="Heiman D."/>
            <person name="Howarth C."/>
            <person name="Mehta T."/>
            <person name="Neiman D."/>
            <person name="Pearson M."/>
            <person name="Roberts A."/>
            <person name="Saif S."/>
            <person name="Shea T."/>
            <person name="Shenoy N."/>
            <person name="Sisk P."/>
            <person name="Stolte C."/>
            <person name="Sykes S."/>
            <person name="White J."/>
            <person name="Yandava C."/>
            <person name="Haas B."/>
            <person name="Henn M.R."/>
            <person name="Nusbaum C."/>
            <person name="Birren B."/>
        </authorList>
    </citation>
    <scope>NUCLEOTIDE SEQUENCE [LARGE SCALE GENOMIC DNA]</scope>
</reference>
<proteinExistence type="predicted"/>
<keyword evidence="6" id="KW-1185">Reference proteome</keyword>
<dbReference type="AlphaFoldDB" id="A0A1I7VH67"/>
<dbReference type="SUPFAM" id="SSF57667">
    <property type="entry name" value="beta-beta-alpha zinc fingers"/>
    <property type="match status" value="1"/>
</dbReference>
<evidence type="ECO:0000256" key="4">
    <source>
        <dbReference type="SAM" id="Coils"/>
    </source>
</evidence>
<dbReference type="Pfam" id="PF02892">
    <property type="entry name" value="zf-BED"/>
    <property type="match status" value="1"/>
</dbReference>
<keyword evidence="2" id="KW-0863">Zinc-finger</keyword>